<evidence type="ECO:0000256" key="2">
    <source>
        <dbReference type="PIRSR" id="PIRSR640198-2"/>
    </source>
</evidence>
<evidence type="ECO:0000256" key="1">
    <source>
        <dbReference type="PIRSR" id="PIRSR640198-1"/>
    </source>
</evidence>
<dbReference type="PROSITE" id="PS51459">
    <property type="entry name" value="FIDO"/>
    <property type="match status" value="1"/>
</dbReference>
<dbReference type="InterPro" id="IPR003812">
    <property type="entry name" value="Fido"/>
</dbReference>
<dbReference type="InterPro" id="IPR040198">
    <property type="entry name" value="Fido_containing"/>
</dbReference>
<evidence type="ECO:0000313" key="5">
    <source>
        <dbReference type="Proteomes" id="UP000012015"/>
    </source>
</evidence>
<reference evidence="4 5" key="1">
    <citation type="journal article" date="2013" name="Genome Announc.">
        <title>Draft Genome Sequence of Arthrobacter gangotriensis Strain Lz1yT, Isolated from a Penguin Rookery Soil Sample Collected in Antarctica, near the Indian Station Dakshin Gangotri.</title>
        <authorList>
            <person name="Shivaji S."/>
            <person name="Ara S."/>
            <person name="Bandi S."/>
            <person name="Singh A."/>
            <person name="Kumar Pinnaka A."/>
        </authorList>
    </citation>
    <scope>NUCLEOTIDE SEQUENCE [LARGE SCALE GENOMIC DNA]</scope>
    <source>
        <strain evidence="4 5">Lz1y</strain>
    </source>
</reference>
<keyword evidence="5" id="KW-1185">Reference proteome</keyword>
<dbReference type="RefSeq" id="WP_007271165.1">
    <property type="nucleotide sequence ID" value="NZ_AOCK01000005.1"/>
</dbReference>
<protein>
    <submittedName>
        <fullName evidence="4">Filamentation induced by cAMP protein fic</fullName>
    </submittedName>
</protein>
<dbReference type="Pfam" id="PF02661">
    <property type="entry name" value="Fic"/>
    <property type="match status" value="1"/>
</dbReference>
<gene>
    <name evidence="4" type="ORF">ADIAG_01981</name>
</gene>
<dbReference type="PANTHER" id="PTHR13504:SF38">
    <property type="entry name" value="FIDO DOMAIN-CONTAINING PROTEIN"/>
    <property type="match status" value="1"/>
</dbReference>
<keyword evidence="2" id="KW-0547">Nucleotide-binding</keyword>
<dbReference type="eggNOG" id="COG3177">
    <property type="taxonomic scope" value="Bacteria"/>
</dbReference>
<dbReference type="EMBL" id="AOCK01000005">
    <property type="protein sequence ID" value="EMQ98553.1"/>
    <property type="molecule type" value="Genomic_DNA"/>
</dbReference>
<evidence type="ECO:0000259" key="3">
    <source>
        <dbReference type="PROSITE" id="PS51459"/>
    </source>
</evidence>
<dbReference type="Gene3D" id="1.10.3290.10">
    <property type="entry name" value="Fido-like domain"/>
    <property type="match status" value="1"/>
</dbReference>
<feature type="domain" description="Fido" evidence="3">
    <location>
        <begin position="163"/>
        <end position="311"/>
    </location>
</feature>
<dbReference type="SUPFAM" id="SSF140931">
    <property type="entry name" value="Fic-like"/>
    <property type="match status" value="1"/>
</dbReference>
<feature type="active site" evidence="1">
    <location>
        <position position="248"/>
    </location>
</feature>
<dbReference type="PATRIC" id="fig|1276920.7.peg.1983"/>
<comment type="caution">
    <text evidence="4">The sequence shown here is derived from an EMBL/GenBank/DDBJ whole genome shotgun (WGS) entry which is preliminary data.</text>
</comment>
<name>M7NJ18_9MICC</name>
<dbReference type="Proteomes" id="UP000012015">
    <property type="component" value="Unassembled WGS sequence"/>
</dbReference>
<dbReference type="InterPro" id="IPR036597">
    <property type="entry name" value="Fido-like_dom_sf"/>
</dbReference>
<accession>M7NJ18</accession>
<dbReference type="PANTHER" id="PTHR13504">
    <property type="entry name" value="FIDO DOMAIN-CONTAINING PROTEIN DDB_G0283145"/>
    <property type="match status" value="1"/>
</dbReference>
<feature type="binding site" evidence="2">
    <location>
        <begin position="252"/>
        <end position="259"/>
    </location>
    <ligand>
        <name>ATP</name>
        <dbReference type="ChEBI" id="CHEBI:30616"/>
    </ligand>
</feature>
<dbReference type="GO" id="GO:0005524">
    <property type="term" value="F:ATP binding"/>
    <property type="evidence" value="ECO:0007669"/>
    <property type="project" value="UniProtKB-KW"/>
</dbReference>
<keyword evidence="2" id="KW-0067">ATP-binding</keyword>
<sequence length="425" mass="46426">MTQQPLHVDGKFGHVHKDEVDISLASSNSWPEAEFEEVTWNGGAGDFHDLRFVSGMRGQNYKAFVPPRIANVDYTPSSAVASLAEEASREISRFDEKYGARVGPFATIMLRSESVASSQIENLTANARSLGEAELGVEDKLNATLVVRNVRAMESALAASESLDTGSILDMHKALMEGTRDEATAGSWRQEQVWIGTSSSSPIGADFIPPNHDRVPALMEDLTVYARRVDVPPMVQAAIAHAQFETIHPFTDGNGRTGRALIHSMLKRHGVARNVSTPVSAGLLANISSYHRSLDAYRDGNPEPIVTLCSEASLRAIKNGTQLAEDVTSIADSWTTTIKARKDAAVWKVLDLLESRPVVNAAVLEKELGLDYLRSKRAMDLLAENGIVIGVDKYKRGRFWRAPEMLTALDAFAERAGRRQQSGTV</sequence>
<organism evidence="4 5">
    <name type="scientific">Paeniglutamicibacter gangotriensis Lz1y</name>
    <dbReference type="NCBI Taxonomy" id="1276920"/>
    <lineage>
        <taxon>Bacteria</taxon>
        <taxon>Bacillati</taxon>
        <taxon>Actinomycetota</taxon>
        <taxon>Actinomycetes</taxon>
        <taxon>Micrococcales</taxon>
        <taxon>Micrococcaceae</taxon>
        <taxon>Paeniglutamicibacter</taxon>
    </lineage>
</organism>
<proteinExistence type="predicted"/>
<evidence type="ECO:0000313" key="4">
    <source>
        <dbReference type="EMBL" id="EMQ98553.1"/>
    </source>
</evidence>
<dbReference type="AlphaFoldDB" id="M7NJ18"/>